<evidence type="ECO:0000256" key="7">
    <source>
        <dbReference type="SAM" id="SignalP"/>
    </source>
</evidence>
<name>A0ABS1KT63_9BACT</name>
<dbReference type="RefSeq" id="WP_202010611.1">
    <property type="nucleotide sequence ID" value="NZ_JAERRB010000004.1"/>
</dbReference>
<accession>A0ABS1KT63</accession>
<evidence type="ECO:0000256" key="3">
    <source>
        <dbReference type="ARBA" id="ARBA00012662"/>
    </source>
</evidence>
<evidence type="ECO:0000256" key="1">
    <source>
        <dbReference type="ARBA" id="ARBA00004071"/>
    </source>
</evidence>
<protein>
    <recommendedName>
        <fullName evidence="3">alpha-L-fucosidase</fullName>
        <ecNumber evidence="3">3.2.1.51</ecNumber>
    </recommendedName>
</protein>
<organism evidence="9 10">
    <name type="scientific">Chryseolinea lacunae</name>
    <dbReference type="NCBI Taxonomy" id="2801331"/>
    <lineage>
        <taxon>Bacteria</taxon>
        <taxon>Pseudomonadati</taxon>
        <taxon>Bacteroidota</taxon>
        <taxon>Cytophagia</taxon>
        <taxon>Cytophagales</taxon>
        <taxon>Fulvivirgaceae</taxon>
        <taxon>Chryseolinea</taxon>
    </lineage>
</organism>
<sequence length="714" mass="80132">MKQLFGIAAIVCITFFATPTFAQPASELQAWKDLKFSMFIHWGIYSELGGVWDGKPISRGLSEQIQAHAGIYSDTYAAVAKRFNPGKWNADSVVLLAKAAGMRSIVITSKHHDGFCMFQSAHTDFDVVDATPYKRDVLKELSDACRRHGVRFGIYFSLIDWHYPQASPISSHNSDYITPEHHEYNKKQVTELLTNYGTVSELWFDMGSQSFEQSKALRDLVHTLQPNCFVSSRIGNDMGDFTVMGDNQEPDYSIGVPWQSPASFFDETWGYRSWQQRGSETDKFNEKLTSLIRVASRGGNYLLNIGPKGDGAVVDFEKHVLLQMGAWLKTNGEAIYGVQPDPFRVPFAWGSITSRPDKLYLHVLTPPANGALVLPGLKGKIKSSYRLRDHIRVQTSENANGVTVKTPTGTTAFDVLVLEFKDNYAIAPAVVIKDVDGKIVLNTHNAFKYFSNSTIDYNTRYQSTVKESWMMGTSQKALYMQSLYYTNQEKGKTIDLLLNGKESTVALEGGEPVPLQVDLAGLVWAPTLVSEAQWSGLESSRKEIEHVVEGIASRGGVSKEDVVRFKKETEKPGEIILLPAEMLTAYYAVQEITSTKEQPLLVEITAGEGVVVFVNNEEQLIHLAPHKEERTTYTVLVHLKAGSNRIVVKLFNNFHKEIQFAIKASPQQIIYRKQLGPVEMKPGKFYDASWRLHNPETQHQTLLLPNLWLESARE</sequence>
<evidence type="ECO:0000259" key="8">
    <source>
        <dbReference type="Pfam" id="PF01120"/>
    </source>
</evidence>
<gene>
    <name evidence="9" type="ORF">JI741_14365</name>
</gene>
<reference evidence="9 10" key="1">
    <citation type="submission" date="2021-01" db="EMBL/GenBank/DDBJ databases">
        <title>Chryseolinea sp. Jin1 Genome sequencing and assembly.</title>
        <authorList>
            <person name="Kim I."/>
        </authorList>
    </citation>
    <scope>NUCLEOTIDE SEQUENCE [LARGE SCALE GENOMIC DNA]</scope>
    <source>
        <strain evidence="9 10">Jin1</strain>
    </source>
</reference>
<evidence type="ECO:0000256" key="5">
    <source>
        <dbReference type="ARBA" id="ARBA00022801"/>
    </source>
</evidence>
<dbReference type="InterPro" id="IPR017853">
    <property type="entry name" value="GH"/>
</dbReference>
<keyword evidence="6" id="KW-0326">Glycosidase</keyword>
<dbReference type="PRINTS" id="PR00741">
    <property type="entry name" value="GLHYDRLASE29"/>
</dbReference>
<comment type="caution">
    <text evidence="9">The sequence shown here is derived from an EMBL/GenBank/DDBJ whole genome shotgun (WGS) entry which is preliminary data.</text>
</comment>
<dbReference type="Gene3D" id="3.20.20.80">
    <property type="entry name" value="Glycosidases"/>
    <property type="match status" value="1"/>
</dbReference>
<evidence type="ECO:0000256" key="4">
    <source>
        <dbReference type="ARBA" id="ARBA00022729"/>
    </source>
</evidence>
<evidence type="ECO:0000313" key="10">
    <source>
        <dbReference type="Proteomes" id="UP000613030"/>
    </source>
</evidence>
<dbReference type="EC" id="3.2.1.51" evidence="3"/>
<keyword evidence="4 7" id="KW-0732">Signal</keyword>
<dbReference type="SUPFAM" id="SSF51445">
    <property type="entry name" value="(Trans)glycosidases"/>
    <property type="match status" value="1"/>
</dbReference>
<evidence type="ECO:0000256" key="6">
    <source>
        <dbReference type="ARBA" id="ARBA00023295"/>
    </source>
</evidence>
<proteinExistence type="inferred from homology"/>
<feature type="chain" id="PRO_5045676821" description="alpha-L-fucosidase" evidence="7">
    <location>
        <begin position="23"/>
        <end position="714"/>
    </location>
</feature>
<dbReference type="Proteomes" id="UP000613030">
    <property type="component" value="Unassembled WGS sequence"/>
</dbReference>
<comment type="function">
    <text evidence="1">Alpha-L-fucosidase is responsible for hydrolyzing the alpha-1,6-linked fucose joined to the reducing-end N-acetylglucosamine of the carbohydrate moieties of glycoproteins.</text>
</comment>
<evidence type="ECO:0000256" key="2">
    <source>
        <dbReference type="ARBA" id="ARBA00007951"/>
    </source>
</evidence>
<feature type="domain" description="Glycoside hydrolase family 29 N-terminal" evidence="8">
    <location>
        <begin position="26"/>
        <end position="333"/>
    </location>
</feature>
<comment type="similarity">
    <text evidence="2">Belongs to the glycosyl hydrolase 29 family.</text>
</comment>
<dbReference type="PANTHER" id="PTHR10030">
    <property type="entry name" value="ALPHA-L-FUCOSIDASE"/>
    <property type="match status" value="1"/>
</dbReference>
<dbReference type="InterPro" id="IPR000933">
    <property type="entry name" value="Glyco_hydro_29"/>
</dbReference>
<keyword evidence="5" id="KW-0378">Hydrolase</keyword>
<dbReference type="Pfam" id="PF01120">
    <property type="entry name" value="Alpha_L_fucos"/>
    <property type="match status" value="1"/>
</dbReference>
<dbReference type="SMART" id="SM00812">
    <property type="entry name" value="Alpha_L_fucos"/>
    <property type="match status" value="1"/>
</dbReference>
<dbReference type="EMBL" id="JAERRB010000004">
    <property type="protein sequence ID" value="MBL0742407.1"/>
    <property type="molecule type" value="Genomic_DNA"/>
</dbReference>
<keyword evidence="10" id="KW-1185">Reference proteome</keyword>
<feature type="signal peptide" evidence="7">
    <location>
        <begin position="1"/>
        <end position="22"/>
    </location>
</feature>
<dbReference type="InterPro" id="IPR016286">
    <property type="entry name" value="FUC_metazoa-typ"/>
</dbReference>
<dbReference type="PANTHER" id="PTHR10030:SF37">
    <property type="entry name" value="ALPHA-L-FUCOSIDASE-RELATED"/>
    <property type="match status" value="1"/>
</dbReference>
<dbReference type="InterPro" id="IPR057739">
    <property type="entry name" value="Glyco_hydro_29_N"/>
</dbReference>
<evidence type="ECO:0000313" key="9">
    <source>
        <dbReference type="EMBL" id="MBL0742407.1"/>
    </source>
</evidence>